<evidence type="ECO:0000256" key="1">
    <source>
        <dbReference type="SAM" id="MobiDB-lite"/>
    </source>
</evidence>
<feature type="compositionally biased region" description="Basic and acidic residues" evidence="1">
    <location>
        <begin position="50"/>
        <end position="74"/>
    </location>
</feature>
<gene>
    <name evidence="2" type="ORF">CBYS24578_00010638</name>
</gene>
<accession>A0A9N9UGY2</accession>
<feature type="compositionally biased region" description="Basic and acidic residues" evidence="1">
    <location>
        <begin position="108"/>
        <end position="134"/>
    </location>
</feature>
<name>A0A9N9UGY2_9HYPO</name>
<dbReference type="Proteomes" id="UP000754883">
    <property type="component" value="Unassembled WGS sequence"/>
</dbReference>
<evidence type="ECO:0000313" key="2">
    <source>
        <dbReference type="EMBL" id="CAG9987995.1"/>
    </source>
</evidence>
<comment type="caution">
    <text evidence="2">The sequence shown here is derived from an EMBL/GenBank/DDBJ whole genome shotgun (WGS) entry which is preliminary data.</text>
</comment>
<reference evidence="3" key="1">
    <citation type="submission" date="2019-06" db="EMBL/GenBank/DDBJ databases">
        <authorList>
            <person name="Broberg M."/>
        </authorList>
    </citation>
    <scope>NUCLEOTIDE SEQUENCE [LARGE SCALE GENOMIC DNA]</scope>
</reference>
<feature type="compositionally biased region" description="Basic and acidic residues" evidence="1">
    <location>
        <begin position="87"/>
        <end position="99"/>
    </location>
</feature>
<reference evidence="2 3" key="2">
    <citation type="submission" date="2021-10" db="EMBL/GenBank/DDBJ databases">
        <authorList>
            <person name="Piombo E."/>
        </authorList>
    </citation>
    <scope>NUCLEOTIDE SEQUENCE [LARGE SCALE GENOMIC DNA]</scope>
</reference>
<evidence type="ECO:0000313" key="3">
    <source>
        <dbReference type="Proteomes" id="UP000754883"/>
    </source>
</evidence>
<keyword evidence="3" id="KW-1185">Reference proteome</keyword>
<feature type="region of interest" description="Disordered" evidence="1">
    <location>
        <begin position="1"/>
        <end position="140"/>
    </location>
</feature>
<dbReference type="AlphaFoldDB" id="A0A9N9UGY2"/>
<dbReference type="OrthoDB" id="5151970at2759"/>
<feature type="compositionally biased region" description="Acidic residues" evidence="1">
    <location>
        <begin position="75"/>
        <end position="86"/>
    </location>
</feature>
<proteinExistence type="predicted"/>
<protein>
    <submittedName>
        <fullName evidence="2">Uncharacterized protein</fullName>
    </submittedName>
</protein>
<sequence>MSDSKKPEEVELSIMKPPPKDSPTSPVDSEDEDSAEQPAAKAQDFVLPRFDFERPQRFMDPERYLIEIIQHVKDDDDEMVEDETGEVDDKSASSEKSPDEDSSDENPSDEKPSEEKLSEEKPSEEKPLGKKTSSEEASDD</sequence>
<organism evidence="2 3">
    <name type="scientific">Clonostachys byssicola</name>
    <dbReference type="NCBI Taxonomy" id="160290"/>
    <lineage>
        <taxon>Eukaryota</taxon>
        <taxon>Fungi</taxon>
        <taxon>Dikarya</taxon>
        <taxon>Ascomycota</taxon>
        <taxon>Pezizomycotina</taxon>
        <taxon>Sordariomycetes</taxon>
        <taxon>Hypocreomycetidae</taxon>
        <taxon>Hypocreales</taxon>
        <taxon>Bionectriaceae</taxon>
        <taxon>Clonostachys</taxon>
    </lineage>
</organism>
<dbReference type="EMBL" id="CABFNO020001443">
    <property type="protein sequence ID" value="CAG9987995.1"/>
    <property type="molecule type" value="Genomic_DNA"/>
</dbReference>